<reference evidence="3" key="2">
    <citation type="journal article" date="2022" name="Microbiol. Resour. Announc.">
        <title>Genome Sequence of Cupriavidus campinensis Strain G5, a Member of a Bacterial Consortium Capable of Polyethylene Degradation.</title>
        <authorList>
            <person name="Schneider B."/>
            <person name="Pfeiffer F."/>
            <person name="Dyall-Smith M."/>
            <person name="Kunte H.J."/>
        </authorList>
    </citation>
    <scope>NUCLEOTIDE SEQUENCE</scope>
    <source>
        <strain evidence="3">G5</strain>
    </source>
</reference>
<dbReference type="AlphaFoldDB" id="A0AAE9I5Z7"/>
<evidence type="ECO:0000313" key="5">
    <source>
        <dbReference type="Proteomes" id="UP001056132"/>
    </source>
</evidence>
<reference evidence="3" key="3">
    <citation type="submission" date="2022-05" db="EMBL/GenBank/DDBJ databases">
        <authorList>
            <person name="Kunte H.-J."/>
        </authorList>
    </citation>
    <scope>NUCLEOTIDE SEQUENCE</scope>
    <source>
        <strain evidence="3">G5</strain>
    </source>
</reference>
<dbReference type="SUPFAM" id="SSF53448">
    <property type="entry name" value="Nucleotide-diphospho-sugar transferases"/>
    <property type="match status" value="1"/>
</dbReference>
<sequence>MSASFLPTFSLCICTRNRPDDLRRALQSVQASTTPVHQLIVSDDSTDYRTRDMMLGEFPAITYVEGPRRGLCANRNRALAAATGTHVLFIDDDATLGETFLQQMAERLLDDQVHHVAAGGPANRLILTGTEVCHGERVRPHKGAFLGFQQHNYRCGERMYSIVINSTVFPRELFDHVAFDEQLVYGYDEIDLASRAVFKHGFRIEWLASAANHHFPSPANRDYYRPFLHASRIYTTFKRYGWSERRPAKAAVFLMVAVSHNLAHNVRQQGLRGVAEAWRTTRLACGYIHRHARGAGTTGGVTPIAAESATVTPR</sequence>
<dbReference type="CDD" id="cd00761">
    <property type="entry name" value="Glyco_tranf_GTA_type"/>
    <property type="match status" value="1"/>
</dbReference>
<dbReference type="EMBL" id="CP097331">
    <property type="protein sequence ID" value="URF07115.1"/>
    <property type="molecule type" value="Genomic_DNA"/>
</dbReference>
<keyword evidence="4" id="KW-1185">Reference proteome</keyword>
<dbReference type="InterPro" id="IPR029044">
    <property type="entry name" value="Nucleotide-diphossugar_trans"/>
</dbReference>
<evidence type="ECO:0000313" key="2">
    <source>
        <dbReference type="EMBL" id="TSP10522.1"/>
    </source>
</evidence>
<dbReference type="EMBL" id="VCIZ01000015">
    <property type="protein sequence ID" value="TSP10522.1"/>
    <property type="molecule type" value="Genomic_DNA"/>
</dbReference>
<evidence type="ECO:0000313" key="4">
    <source>
        <dbReference type="Proteomes" id="UP000318943"/>
    </source>
</evidence>
<dbReference type="PANTHER" id="PTHR22916">
    <property type="entry name" value="GLYCOSYLTRANSFERASE"/>
    <property type="match status" value="1"/>
</dbReference>
<evidence type="ECO:0000259" key="1">
    <source>
        <dbReference type="Pfam" id="PF00535"/>
    </source>
</evidence>
<reference evidence="2 4" key="1">
    <citation type="submission" date="2019-05" db="EMBL/GenBank/DDBJ databases">
        <title>Whole genome sequence analysis of Cupriavidus campinensis S14E4C strain.</title>
        <authorList>
            <person name="Abbaszade G."/>
            <person name="Szabo A."/>
            <person name="Toumi M."/>
            <person name="Toth E."/>
        </authorList>
    </citation>
    <scope>NUCLEOTIDE SEQUENCE [LARGE SCALE GENOMIC DNA]</scope>
    <source>
        <strain evidence="2 4">S14E4C</strain>
    </source>
</reference>
<organism evidence="3 5">
    <name type="scientific">Cupriavidus campinensis</name>
    <dbReference type="NCBI Taxonomy" id="151783"/>
    <lineage>
        <taxon>Bacteria</taxon>
        <taxon>Pseudomonadati</taxon>
        <taxon>Pseudomonadota</taxon>
        <taxon>Betaproteobacteria</taxon>
        <taxon>Burkholderiales</taxon>
        <taxon>Burkholderiaceae</taxon>
        <taxon>Cupriavidus</taxon>
    </lineage>
</organism>
<dbReference type="KEGG" id="ccam:M5D45_17970"/>
<dbReference type="RefSeq" id="WP_144201110.1">
    <property type="nucleotide sequence ID" value="NZ_CAJPVH010000090.1"/>
</dbReference>
<evidence type="ECO:0000313" key="3">
    <source>
        <dbReference type="EMBL" id="URF07115.1"/>
    </source>
</evidence>
<dbReference type="PANTHER" id="PTHR22916:SF3">
    <property type="entry name" value="UDP-GLCNAC:BETAGAL BETA-1,3-N-ACETYLGLUCOSAMINYLTRANSFERASE-LIKE PROTEIN 1"/>
    <property type="match status" value="1"/>
</dbReference>
<feature type="domain" description="Glycosyltransferase 2-like" evidence="1">
    <location>
        <begin position="10"/>
        <end position="120"/>
    </location>
</feature>
<dbReference type="Gene3D" id="3.90.550.10">
    <property type="entry name" value="Spore Coat Polysaccharide Biosynthesis Protein SpsA, Chain A"/>
    <property type="match status" value="1"/>
</dbReference>
<name>A0AAE9I5Z7_9BURK</name>
<gene>
    <name evidence="2" type="ORF">FGG12_22355</name>
    <name evidence="3" type="ORF">M5D45_17970</name>
</gene>
<accession>A0AAE9I5Z7</accession>
<proteinExistence type="predicted"/>
<dbReference type="Proteomes" id="UP000318943">
    <property type="component" value="Unassembled WGS sequence"/>
</dbReference>
<dbReference type="Proteomes" id="UP001056132">
    <property type="component" value="Chromosome 2"/>
</dbReference>
<dbReference type="Pfam" id="PF00535">
    <property type="entry name" value="Glycos_transf_2"/>
    <property type="match status" value="1"/>
</dbReference>
<dbReference type="GO" id="GO:0016758">
    <property type="term" value="F:hexosyltransferase activity"/>
    <property type="evidence" value="ECO:0007669"/>
    <property type="project" value="UniProtKB-ARBA"/>
</dbReference>
<dbReference type="InterPro" id="IPR001173">
    <property type="entry name" value="Glyco_trans_2-like"/>
</dbReference>
<protein>
    <submittedName>
        <fullName evidence="3">Glycosyltransferase family 2 protein</fullName>
    </submittedName>
</protein>